<evidence type="ECO:0000256" key="12">
    <source>
        <dbReference type="ARBA" id="ARBA00023128"/>
    </source>
</evidence>
<dbReference type="OrthoDB" id="10251424at2759"/>
<dbReference type="PROSITE" id="PS00143">
    <property type="entry name" value="INSULINASE"/>
    <property type="match status" value="1"/>
</dbReference>
<dbReference type="SUPFAM" id="SSF63411">
    <property type="entry name" value="LuxS/MPP-like metallohydrolase"/>
    <property type="match status" value="2"/>
</dbReference>
<comment type="cofactor">
    <cofactor evidence="2">
        <name>Zn(2+)</name>
        <dbReference type="ChEBI" id="CHEBI:29105"/>
    </cofactor>
</comment>
<dbReference type="Proteomes" id="UP000001568">
    <property type="component" value="Chromosome 20"/>
</dbReference>
<evidence type="ECO:0000256" key="8">
    <source>
        <dbReference type="ARBA" id="ARBA00022801"/>
    </source>
</evidence>
<reference evidence="17 18" key="1">
    <citation type="journal article" date="2007" name="Proc. Natl. Acad. Sci. U.S.A.">
        <title>The tiny eukaryote Ostreococcus provides genomic insights into the paradox of plankton speciation.</title>
        <authorList>
            <person name="Palenik B."/>
            <person name="Grimwood J."/>
            <person name="Aerts A."/>
            <person name="Rouze P."/>
            <person name="Salamov A."/>
            <person name="Putnam N."/>
            <person name="Dupont C."/>
            <person name="Jorgensen R."/>
            <person name="Derelle E."/>
            <person name="Rombauts S."/>
            <person name="Zhou K."/>
            <person name="Otillar R."/>
            <person name="Merchant S.S."/>
            <person name="Podell S."/>
            <person name="Gaasterland T."/>
            <person name="Napoli C."/>
            <person name="Gendler K."/>
            <person name="Manuell A."/>
            <person name="Tai V."/>
            <person name="Vallon O."/>
            <person name="Piganeau G."/>
            <person name="Jancek S."/>
            <person name="Heijde M."/>
            <person name="Jabbari K."/>
            <person name="Bowler C."/>
            <person name="Lohr M."/>
            <person name="Robbens S."/>
            <person name="Werner G."/>
            <person name="Dubchak I."/>
            <person name="Pazour G.J."/>
            <person name="Ren Q."/>
            <person name="Paulsen I."/>
            <person name="Delwiche C."/>
            <person name="Schmutz J."/>
            <person name="Rokhsar D."/>
            <person name="Van de Peer Y."/>
            <person name="Moreau H."/>
            <person name="Grigoriev I.V."/>
        </authorList>
    </citation>
    <scope>NUCLEOTIDE SEQUENCE [LARGE SCALE GENOMIC DNA]</scope>
    <source>
        <strain evidence="17 18">CCE9901</strain>
    </source>
</reference>
<dbReference type="PANTHER" id="PTHR11851:SF149">
    <property type="entry name" value="GH01077P"/>
    <property type="match status" value="1"/>
</dbReference>
<evidence type="ECO:0000256" key="11">
    <source>
        <dbReference type="ARBA" id="ARBA00023049"/>
    </source>
</evidence>
<keyword evidence="18" id="KW-1185">Reference proteome</keyword>
<dbReference type="GeneID" id="5006640"/>
<protein>
    <recommendedName>
        <fullName evidence="5">mitochondrial processing peptidase</fullName>
        <ecNumber evidence="5">3.4.24.64</ecNumber>
    </recommendedName>
    <alternativeName>
        <fullName evidence="13">Beta-MPP</fullName>
    </alternativeName>
</protein>
<gene>
    <name evidence="17" type="ORF">OSTLU_29535</name>
</gene>
<evidence type="ECO:0000256" key="13">
    <source>
        <dbReference type="ARBA" id="ARBA00031018"/>
    </source>
</evidence>
<evidence type="ECO:0000256" key="10">
    <source>
        <dbReference type="ARBA" id="ARBA00022946"/>
    </source>
</evidence>
<dbReference type="Gramene" id="ABP00899">
    <property type="protein sequence ID" value="ABP00899"/>
    <property type="gene ID" value="OSTLU_29535"/>
</dbReference>
<feature type="domain" description="Peptidase M16 N-terminal" evidence="15">
    <location>
        <begin position="10"/>
        <end position="156"/>
    </location>
</feature>
<accession>A4SBA0</accession>
<dbReference type="EMBL" id="CP000600">
    <property type="protein sequence ID" value="ABP00899.1"/>
    <property type="molecule type" value="Genomic_DNA"/>
</dbReference>
<evidence type="ECO:0000256" key="9">
    <source>
        <dbReference type="ARBA" id="ARBA00022833"/>
    </source>
</evidence>
<evidence type="ECO:0000256" key="1">
    <source>
        <dbReference type="ARBA" id="ARBA00001098"/>
    </source>
</evidence>
<dbReference type="KEGG" id="olu:OSTLU_29535"/>
<sequence>MVTTLANGLRVATEAVPYAETATVGVWIDAGSRYEDAQTNGTAHFLEHMAFKGTKTRSASGLEEEIENMGGHLNAYTSREQTTYYAKVFKKDVGAAVDILSDILQNSALENAQIERERGVILREMEEVEKDIEEVLFDHLHATAFQQTSLGTTILGSDKCVRSVTQEDLQTYIKTHYTAPRMVVVGTGAVDHDELVKLAEKAFASLPTEGASTNALVAKNPGHFTGSEVRIRDDDMTTVNFAVAFKGASWTSPDAVPLMVMQAMLGSWDKQAIGADDMMSPLAQAFSANKLGNSFMAFNTNYADTGLFGVHVSSDNIDGLDDTAFAVMREFQNLIYCPEENDLLRAKEALKSSLLLHSESGTSAVAEEVGRQLLTYGKRMSRAELFARIDDVNIETVKSVAWKYIRDQELAIAAIGPTQFLPDYLWFRTSTYNNFY</sequence>
<evidence type="ECO:0000259" key="15">
    <source>
        <dbReference type="Pfam" id="PF00675"/>
    </source>
</evidence>
<keyword evidence="6" id="KW-0645">Protease</keyword>
<evidence type="ECO:0000313" key="18">
    <source>
        <dbReference type="Proteomes" id="UP000001568"/>
    </source>
</evidence>
<evidence type="ECO:0000256" key="6">
    <source>
        <dbReference type="ARBA" id="ARBA00022670"/>
    </source>
</evidence>
<dbReference type="GO" id="GO:0046872">
    <property type="term" value="F:metal ion binding"/>
    <property type="evidence" value="ECO:0007669"/>
    <property type="project" value="UniProtKB-KW"/>
</dbReference>
<keyword evidence="8" id="KW-0378">Hydrolase</keyword>
<dbReference type="InterPro" id="IPR050361">
    <property type="entry name" value="MPP/UQCRC_Complex"/>
</dbReference>
<dbReference type="FunFam" id="3.30.830.10:FF:000001">
    <property type="entry name" value="Mitochondrial-processing peptidase subunit beta, mitochondrial"/>
    <property type="match status" value="1"/>
</dbReference>
<evidence type="ECO:0000256" key="14">
    <source>
        <dbReference type="RuleBase" id="RU004447"/>
    </source>
</evidence>
<dbReference type="GO" id="GO:0004222">
    <property type="term" value="F:metalloendopeptidase activity"/>
    <property type="evidence" value="ECO:0007669"/>
    <property type="project" value="UniProtKB-EC"/>
</dbReference>
<keyword evidence="11" id="KW-0482">Metalloprotease</keyword>
<dbReference type="RefSeq" id="XP_001422582.1">
    <property type="nucleotide sequence ID" value="XM_001422545.1"/>
</dbReference>
<dbReference type="Pfam" id="PF05193">
    <property type="entry name" value="Peptidase_M16_C"/>
    <property type="match status" value="1"/>
</dbReference>
<dbReference type="Pfam" id="PF00675">
    <property type="entry name" value="Peptidase_M16"/>
    <property type="match status" value="1"/>
</dbReference>
<evidence type="ECO:0000256" key="3">
    <source>
        <dbReference type="ARBA" id="ARBA00004173"/>
    </source>
</evidence>
<dbReference type="InterPro" id="IPR011249">
    <property type="entry name" value="Metalloenz_LuxS/M16"/>
</dbReference>
<keyword evidence="12" id="KW-0496">Mitochondrion</keyword>
<dbReference type="FunFam" id="3.30.830.10:FF:000002">
    <property type="entry name" value="Mitochondrial-processing peptidase subunit beta"/>
    <property type="match status" value="1"/>
</dbReference>
<dbReference type="InterPro" id="IPR011765">
    <property type="entry name" value="Pept_M16_N"/>
</dbReference>
<keyword evidence="7" id="KW-0479">Metal-binding</keyword>
<dbReference type="eggNOG" id="KOG0960">
    <property type="taxonomic scope" value="Eukaryota"/>
</dbReference>
<dbReference type="EC" id="3.4.24.64" evidence="5"/>
<dbReference type="GO" id="GO:0005759">
    <property type="term" value="C:mitochondrial matrix"/>
    <property type="evidence" value="ECO:0007669"/>
    <property type="project" value="UniProtKB-ARBA"/>
</dbReference>
<evidence type="ECO:0000256" key="7">
    <source>
        <dbReference type="ARBA" id="ARBA00022723"/>
    </source>
</evidence>
<dbReference type="OMA" id="IDVVCDM"/>
<dbReference type="InterPro" id="IPR001431">
    <property type="entry name" value="Pept_M16_Zn_BS"/>
</dbReference>
<comment type="catalytic activity">
    <reaction evidence="1">
        <text>Release of N-terminal transit peptides from precursor proteins imported into the mitochondrion, typically with Arg in position P2.</text>
        <dbReference type="EC" id="3.4.24.64"/>
    </reaction>
</comment>
<feature type="domain" description="Peptidase M16 C-terminal" evidence="16">
    <location>
        <begin position="163"/>
        <end position="350"/>
    </location>
</feature>
<dbReference type="HOGENOM" id="CLU_009902_4_2_1"/>
<dbReference type="MEROPS" id="M16.003"/>
<comment type="subcellular location">
    <subcellularLocation>
        <location evidence="3">Mitochondrion</location>
    </subcellularLocation>
</comment>
<evidence type="ECO:0000256" key="4">
    <source>
        <dbReference type="ARBA" id="ARBA00007261"/>
    </source>
</evidence>
<name>A4SBA0_OSTLU</name>
<evidence type="ECO:0000256" key="2">
    <source>
        <dbReference type="ARBA" id="ARBA00001947"/>
    </source>
</evidence>
<dbReference type="InterPro" id="IPR007863">
    <property type="entry name" value="Peptidase_M16_C"/>
</dbReference>
<dbReference type="Gene3D" id="3.30.830.10">
    <property type="entry name" value="Metalloenzyme, LuxS/M16 peptidase-like"/>
    <property type="match status" value="2"/>
</dbReference>
<keyword evidence="10" id="KW-0809">Transit peptide</keyword>
<dbReference type="PANTHER" id="PTHR11851">
    <property type="entry name" value="METALLOPROTEASE"/>
    <property type="match status" value="1"/>
</dbReference>
<dbReference type="STRING" id="436017.A4SBA0"/>
<dbReference type="GO" id="GO:0006508">
    <property type="term" value="P:proteolysis"/>
    <property type="evidence" value="ECO:0007669"/>
    <property type="project" value="UniProtKB-KW"/>
</dbReference>
<evidence type="ECO:0000259" key="16">
    <source>
        <dbReference type="Pfam" id="PF05193"/>
    </source>
</evidence>
<dbReference type="AlphaFoldDB" id="A4SBA0"/>
<organism evidence="17 18">
    <name type="scientific">Ostreococcus lucimarinus (strain CCE9901)</name>
    <dbReference type="NCBI Taxonomy" id="436017"/>
    <lineage>
        <taxon>Eukaryota</taxon>
        <taxon>Viridiplantae</taxon>
        <taxon>Chlorophyta</taxon>
        <taxon>Mamiellophyceae</taxon>
        <taxon>Mamiellales</taxon>
        <taxon>Bathycoccaceae</taxon>
        <taxon>Ostreococcus</taxon>
    </lineage>
</organism>
<evidence type="ECO:0000313" key="17">
    <source>
        <dbReference type="EMBL" id="ABP00899.1"/>
    </source>
</evidence>
<proteinExistence type="inferred from homology"/>
<comment type="similarity">
    <text evidence="4 14">Belongs to the peptidase M16 family.</text>
</comment>
<evidence type="ECO:0000256" key="5">
    <source>
        <dbReference type="ARBA" id="ARBA00012299"/>
    </source>
</evidence>
<keyword evidence="9" id="KW-0862">Zinc</keyword>